<dbReference type="Proteomes" id="UP000799302">
    <property type="component" value="Unassembled WGS sequence"/>
</dbReference>
<protein>
    <submittedName>
        <fullName evidence="1">Uncharacterized protein</fullName>
    </submittedName>
</protein>
<gene>
    <name evidence="1" type="ORF">BT63DRAFT_99295</name>
</gene>
<proteinExistence type="predicted"/>
<evidence type="ECO:0000313" key="1">
    <source>
        <dbReference type="EMBL" id="KAF2664036.1"/>
    </source>
</evidence>
<dbReference type="EMBL" id="MU004243">
    <property type="protein sequence ID" value="KAF2664036.1"/>
    <property type="molecule type" value="Genomic_DNA"/>
</dbReference>
<organism evidence="1 2">
    <name type="scientific">Microthyrium microscopicum</name>
    <dbReference type="NCBI Taxonomy" id="703497"/>
    <lineage>
        <taxon>Eukaryota</taxon>
        <taxon>Fungi</taxon>
        <taxon>Dikarya</taxon>
        <taxon>Ascomycota</taxon>
        <taxon>Pezizomycotina</taxon>
        <taxon>Dothideomycetes</taxon>
        <taxon>Dothideomycetes incertae sedis</taxon>
        <taxon>Microthyriales</taxon>
        <taxon>Microthyriaceae</taxon>
        <taxon>Microthyrium</taxon>
    </lineage>
</organism>
<evidence type="ECO:0000313" key="2">
    <source>
        <dbReference type="Proteomes" id="UP000799302"/>
    </source>
</evidence>
<name>A0A6A6TX50_9PEZI</name>
<reference evidence="1" key="1">
    <citation type="journal article" date="2020" name="Stud. Mycol.">
        <title>101 Dothideomycetes genomes: a test case for predicting lifestyles and emergence of pathogens.</title>
        <authorList>
            <person name="Haridas S."/>
            <person name="Albert R."/>
            <person name="Binder M."/>
            <person name="Bloem J."/>
            <person name="Labutti K."/>
            <person name="Salamov A."/>
            <person name="Andreopoulos B."/>
            <person name="Baker S."/>
            <person name="Barry K."/>
            <person name="Bills G."/>
            <person name="Bluhm B."/>
            <person name="Cannon C."/>
            <person name="Castanera R."/>
            <person name="Culley D."/>
            <person name="Daum C."/>
            <person name="Ezra D."/>
            <person name="Gonzalez J."/>
            <person name="Henrissat B."/>
            <person name="Kuo A."/>
            <person name="Liang C."/>
            <person name="Lipzen A."/>
            <person name="Lutzoni F."/>
            <person name="Magnuson J."/>
            <person name="Mondo S."/>
            <person name="Nolan M."/>
            <person name="Ohm R."/>
            <person name="Pangilinan J."/>
            <person name="Park H.-J."/>
            <person name="Ramirez L."/>
            <person name="Alfaro M."/>
            <person name="Sun H."/>
            <person name="Tritt A."/>
            <person name="Yoshinaga Y."/>
            <person name="Zwiers L.-H."/>
            <person name="Turgeon B."/>
            <person name="Goodwin S."/>
            <person name="Spatafora J."/>
            <person name="Crous P."/>
            <person name="Grigoriev I."/>
        </authorList>
    </citation>
    <scope>NUCLEOTIDE SEQUENCE</scope>
    <source>
        <strain evidence="1">CBS 115976</strain>
    </source>
</reference>
<sequence length="103" mass="11377">MRRETQPPTPSEHSPGLSPIFLSYPDHTCPSPPPKIHLTHSLSSCPATNLSTSLVLPSILQYDRCNFSLAYLRSTKALITPSLIHYPICVAIPRSAEYPFDST</sequence>
<keyword evidence="2" id="KW-1185">Reference proteome</keyword>
<dbReference type="AlphaFoldDB" id="A0A6A6TX50"/>
<accession>A0A6A6TX50</accession>